<evidence type="ECO:0000259" key="3">
    <source>
        <dbReference type="PROSITE" id="PS51186"/>
    </source>
</evidence>
<dbReference type="EMBL" id="CP114280">
    <property type="protein sequence ID" value="WFN57374.1"/>
    <property type="molecule type" value="Genomic_DNA"/>
</dbReference>
<keyword evidence="2" id="KW-0012">Acyltransferase</keyword>
<dbReference type="InterPro" id="IPR016181">
    <property type="entry name" value="Acyl_CoA_acyltransferase"/>
</dbReference>
<protein>
    <submittedName>
        <fullName evidence="4">GNAT family N-acetyltransferase</fullName>
    </submittedName>
</protein>
<sequence>MATREQQRDEQDTWAIRVDYLTGAATRALIALHVAGMQDNSPPEQVFALDLSGLQTPDITVWSVWQGEKIAGIGALKMLADGCGELKSMRTHPDYLRQGVAARLLEHILAQARQRGVTRVSLETGTGAAFEPALALYRRYGFVNGGAFADYTASEFNQFLHLSLR</sequence>
<name>A0ABY8GBY7_9GAMM</name>
<dbReference type="Proteomes" id="UP001219630">
    <property type="component" value="Chromosome"/>
</dbReference>
<feature type="domain" description="N-acetyltransferase" evidence="3">
    <location>
        <begin position="16"/>
        <end position="165"/>
    </location>
</feature>
<gene>
    <name evidence="4" type="ORF">O1Q98_09390</name>
</gene>
<evidence type="ECO:0000256" key="1">
    <source>
        <dbReference type="ARBA" id="ARBA00022679"/>
    </source>
</evidence>
<evidence type="ECO:0000313" key="4">
    <source>
        <dbReference type="EMBL" id="WFN57374.1"/>
    </source>
</evidence>
<keyword evidence="1" id="KW-0808">Transferase</keyword>
<keyword evidence="5" id="KW-1185">Reference proteome</keyword>
<dbReference type="PANTHER" id="PTHR43877">
    <property type="entry name" value="AMINOALKYLPHOSPHONATE N-ACETYLTRANSFERASE-RELATED-RELATED"/>
    <property type="match status" value="1"/>
</dbReference>
<accession>A0ABY8GBY7</accession>
<dbReference type="Gene3D" id="3.40.630.30">
    <property type="match status" value="1"/>
</dbReference>
<dbReference type="Pfam" id="PF00583">
    <property type="entry name" value="Acetyltransf_1"/>
    <property type="match status" value="1"/>
</dbReference>
<organism evidence="4 5">
    <name type="scientific">Dickeya lacustris</name>
    <dbReference type="NCBI Taxonomy" id="2259638"/>
    <lineage>
        <taxon>Bacteria</taxon>
        <taxon>Pseudomonadati</taxon>
        <taxon>Pseudomonadota</taxon>
        <taxon>Gammaproteobacteria</taxon>
        <taxon>Enterobacterales</taxon>
        <taxon>Pectobacteriaceae</taxon>
        <taxon>Dickeya</taxon>
    </lineage>
</organism>
<dbReference type="SUPFAM" id="SSF55729">
    <property type="entry name" value="Acyl-CoA N-acyltransferases (Nat)"/>
    <property type="match status" value="1"/>
</dbReference>
<dbReference type="PANTHER" id="PTHR43877:SF5">
    <property type="entry name" value="BLL8307 PROTEIN"/>
    <property type="match status" value="1"/>
</dbReference>
<dbReference type="PROSITE" id="PS51186">
    <property type="entry name" value="GNAT"/>
    <property type="match status" value="1"/>
</dbReference>
<proteinExistence type="predicted"/>
<reference evidence="4 5" key="1">
    <citation type="submission" date="2022-12" db="EMBL/GenBank/DDBJ databases">
        <title>Complete genome sequencing of Dickeya lacustris type strain LMG30899.</title>
        <authorList>
            <person name="Dobhal S."/>
            <person name="Arizala D."/>
            <person name="Arif M."/>
        </authorList>
    </citation>
    <scope>NUCLEOTIDE SEQUENCE [LARGE SCALE GENOMIC DNA]</scope>
    <source>
        <strain evidence="4 5">LMG30899</strain>
    </source>
</reference>
<evidence type="ECO:0000313" key="5">
    <source>
        <dbReference type="Proteomes" id="UP001219630"/>
    </source>
</evidence>
<dbReference type="CDD" id="cd04301">
    <property type="entry name" value="NAT_SF"/>
    <property type="match status" value="1"/>
</dbReference>
<dbReference type="InterPro" id="IPR050832">
    <property type="entry name" value="Bact_Acetyltransf"/>
</dbReference>
<dbReference type="InterPro" id="IPR000182">
    <property type="entry name" value="GNAT_dom"/>
</dbReference>
<dbReference type="RefSeq" id="WP_125258076.1">
    <property type="nucleotide sequence ID" value="NZ_CP114280.1"/>
</dbReference>
<evidence type="ECO:0000256" key="2">
    <source>
        <dbReference type="ARBA" id="ARBA00023315"/>
    </source>
</evidence>